<name>A0A3B4AWP2_9GOBI</name>
<dbReference type="InterPro" id="IPR044925">
    <property type="entry name" value="His-Me_finger_sf"/>
</dbReference>
<accession>A0A3B4AWP2</accession>
<dbReference type="SUPFAM" id="SSF54060">
    <property type="entry name" value="His-Me finger endonucleases"/>
    <property type="match status" value="1"/>
</dbReference>
<keyword evidence="2" id="KW-1185">Reference proteome</keyword>
<dbReference type="AlphaFoldDB" id="A0A3B4AWP2"/>
<reference evidence="1" key="2">
    <citation type="submission" date="2025-09" db="UniProtKB">
        <authorList>
            <consortium name="Ensembl"/>
        </authorList>
    </citation>
    <scope>IDENTIFICATION</scope>
</reference>
<organism evidence="1 2">
    <name type="scientific">Periophthalmus magnuspinnatus</name>
    <dbReference type="NCBI Taxonomy" id="409849"/>
    <lineage>
        <taxon>Eukaryota</taxon>
        <taxon>Metazoa</taxon>
        <taxon>Chordata</taxon>
        <taxon>Craniata</taxon>
        <taxon>Vertebrata</taxon>
        <taxon>Euteleostomi</taxon>
        <taxon>Actinopterygii</taxon>
        <taxon>Neopterygii</taxon>
        <taxon>Teleostei</taxon>
        <taxon>Neoteleostei</taxon>
        <taxon>Acanthomorphata</taxon>
        <taxon>Gobiaria</taxon>
        <taxon>Gobiiformes</taxon>
        <taxon>Gobioidei</taxon>
        <taxon>Gobiidae</taxon>
        <taxon>Oxudercinae</taxon>
        <taxon>Periophthalmus</taxon>
    </lineage>
</organism>
<reference evidence="1" key="1">
    <citation type="submission" date="2025-08" db="UniProtKB">
        <authorList>
            <consortium name="Ensembl"/>
        </authorList>
    </citation>
    <scope>IDENTIFICATION</scope>
</reference>
<protein>
    <submittedName>
        <fullName evidence="1">Uncharacterized protein</fullName>
    </submittedName>
</protein>
<dbReference type="InterPro" id="IPR039015">
    <property type="entry name" value="ENDOD1"/>
</dbReference>
<dbReference type="STRING" id="409849.ENSPMGP00000021553"/>
<dbReference type="Proteomes" id="UP000261520">
    <property type="component" value="Unplaced"/>
</dbReference>
<dbReference type="PANTHER" id="PTHR21472">
    <property type="entry name" value="ENDONUCLEASE DOMAIN-CONTAINING 1 PROTEIN ENDOD1"/>
    <property type="match status" value="1"/>
</dbReference>
<dbReference type="Ensembl" id="ENSPMGT00000022958.1">
    <property type="protein sequence ID" value="ENSPMGP00000021553.1"/>
    <property type="gene ID" value="ENSPMGG00000017453.1"/>
</dbReference>
<evidence type="ECO:0000313" key="2">
    <source>
        <dbReference type="Proteomes" id="UP000261520"/>
    </source>
</evidence>
<evidence type="ECO:0000313" key="1">
    <source>
        <dbReference type="Ensembl" id="ENSPMGP00000021553.1"/>
    </source>
</evidence>
<dbReference type="PANTHER" id="PTHR21472:SF19">
    <property type="entry name" value="ZGC:172339"/>
    <property type="match status" value="1"/>
</dbReference>
<dbReference type="Gene3D" id="3.40.570.10">
    <property type="entry name" value="Extracellular Endonuclease, subunit A"/>
    <property type="match status" value="1"/>
</dbReference>
<dbReference type="InterPro" id="IPR044929">
    <property type="entry name" value="DNA/RNA_non-sp_Endonuclease_sf"/>
</dbReference>
<proteinExistence type="predicted"/>
<sequence>MAAALFDLSRVIVLPNILMLWGMVNKDLPPKRRQFFYLGVPPWGLEHLPSRFVMLCHIALHTPIYSAYTFKHSAGEVCANVPWMYEPQVGTASASVGLSYIINGVSTSGQMMRGDTMKRVAVLPLILDVHQPTMSNTEQAIHTRLNNYCRGLSYIINGVSTSGQMMRGDTMKRVAVLAYLWSAYCCPHYDHRAPFKEEDNEMVEVSVQKLQDGVRPAKETTAQSIRFVYSFVSCFCIFMGNCYVGTWKTDFIAKCKIQIVMPG</sequence>